<comment type="caution">
    <text evidence="5">The sequence shown here is derived from an EMBL/GenBank/DDBJ whole genome shotgun (WGS) entry which is preliminary data.</text>
</comment>
<proteinExistence type="predicted"/>
<dbReference type="InterPro" id="IPR000026">
    <property type="entry name" value="N1-like"/>
</dbReference>
<evidence type="ECO:0000256" key="2">
    <source>
        <dbReference type="ARBA" id="ARBA00022801"/>
    </source>
</evidence>
<dbReference type="GO" id="GO:0004521">
    <property type="term" value="F:RNA endonuclease activity"/>
    <property type="evidence" value="ECO:0007669"/>
    <property type="project" value="InterPro"/>
</dbReference>
<gene>
    <name evidence="5" type="ORF">DAERI_010494</name>
</gene>
<dbReference type="PROSITE" id="PS51257">
    <property type="entry name" value="PROKAR_LIPOPROTEIN"/>
    <property type="match status" value="1"/>
</dbReference>
<feature type="region of interest" description="Disordered" evidence="3">
    <location>
        <begin position="82"/>
        <end position="111"/>
    </location>
</feature>
<dbReference type="Proteomes" id="UP000236569">
    <property type="component" value="Unassembled WGS sequence"/>
</dbReference>
<reference evidence="6" key="1">
    <citation type="submission" date="2018-01" db="EMBL/GenBank/DDBJ databases">
        <title>Draft Genome Sequence of the Radioresistant Bacterium Deinococcus aerius TR0125, Isolated from the Higher Atmosphere above Japan.</title>
        <authorList>
            <person name="Satoh K."/>
            <person name="Arai H."/>
            <person name="Sanzen T."/>
            <person name="Kawaguchi Y."/>
            <person name="Hayashi H."/>
            <person name="Yokobori S."/>
            <person name="Yamagishi A."/>
            <person name="Oono Y."/>
            <person name="Narumi I."/>
        </authorList>
    </citation>
    <scope>NUCLEOTIDE SEQUENCE [LARGE SCALE GENOMIC DNA]</scope>
    <source>
        <strain evidence="6">TR0125</strain>
    </source>
</reference>
<dbReference type="RefSeq" id="WP_103127861.1">
    <property type="nucleotide sequence ID" value="NZ_BFAG01000001.1"/>
</dbReference>
<dbReference type="InterPro" id="IPR016191">
    <property type="entry name" value="Ribonuclease/ribotoxin"/>
</dbReference>
<evidence type="ECO:0000256" key="1">
    <source>
        <dbReference type="ARBA" id="ARBA00022722"/>
    </source>
</evidence>
<feature type="chain" id="PRO_5014412511" evidence="4">
    <location>
        <begin position="23"/>
        <end position="147"/>
    </location>
</feature>
<feature type="region of interest" description="Disordered" evidence="3">
    <location>
        <begin position="26"/>
        <end position="53"/>
    </location>
</feature>
<feature type="compositionally biased region" description="Low complexity" evidence="3">
    <location>
        <begin position="31"/>
        <end position="44"/>
    </location>
</feature>
<keyword evidence="1" id="KW-0540">Nuclease</keyword>
<dbReference type="OrthoDB" id="9803442at2"/>
<dbReference type="GO" id="GO:0003723">
    <property type="term" value="F:RNA binding"/>
    <property type="evidence" value="ECO:0007669"/>
    <property type="project" value="InterPro"/>
</dbReference>
<evidence type="ECO:0000313" key="5">
    <source>
        <dbReference type="EMBL" id="GBF04322.1"/>
    </source>
</evidence>
<dbReference type="EMBL" id="BFAG01000001">
    <property type="protein sequence ID" value="GBF04322.1"/>
    <property type="molecule type" value="Genomic_DNA"/>
</dbReference>
<protein>
    <submittedName>
        <fullName evidence="5">Guanine-specific ribonuclease N1 and T1</fullName>
    </submittedName>
</protein>
<name>A0A2I9CRX3_9DEIO</name>
<dbReference type="SUPFAM" id="SSF53933">
    <property type="entry name" value="Microbial ribonucleases"/>
    <property type="match status" value="1"/>
</dbReference>
<dbReference type="Gene3D" id="3.10.450.30">
    <property type="entry name" value="Microbial ribonucleases"/>
    <property type="match status" value="1"/>
</dbReference>
<evidence type="ECO:0000256" key="4">
    <source>
        <dbReference type="SAM" id="SignalP"/>
    </source>
</evidence>
<keyword evidence="4" id="KW-0732">Signal</keyword>
<organism evidence="5 6">
    <name type="scientific">Deinococcus aerius</name>
    <dbReference type="NCBI Taxonomy" id="200253"/>
    <lineage>
        <taxon>Bacteria</taxon>
        <taxon>Thermotogati</taxon>
        <taxon>Deinococcota</taxon>
        <taxon>Deinococci</taxon>
        <taxon>Deinococcales</taxon>
        <taxon>Deinococcaceae</taxon>
        <taxon>Deinococcus</taxon>
    </lineage>
</organism>
<dbReference type="Pfam" id="PF00545">
    <property type="entry name" value="Ribonuclease"/>
    <property type="match status" value="1"/>
</dbReference>
<sequence length="147" mass="15907">MSPRRFLSRVLCPALLLGVLAACDTPSSGDRAGQAQTRTSTTARATRDPHSGLPFIAAADLPPEGQRTLRLIRAGGPFPYRKDGSTFGNREGILPRRSSGGYREYTVPTPGEGDRGARRIVCAAVSPPDAECYYSADHYASFRRIRP</sequence>
<feature type="signal peptide" evidence="4">
    <location>
        <begin position="1"/>
        <end position="22"/>
    </location>
</feature>
<dbReference type="AlphaFoldDB" id="A0A2I9CRX3"/>
<evidence type="ECO:0000313" key="6">
    <source>
        <dbReference type="Proteomes" id="UP000236569"/>
    </source>
</evidence>
<evidence type="ECO:0000256" key="3">
    <source>
        <dbReference type="SAM" id="MobiDB-lite"/>
    </source>
</evidence>
<keyword evidence="2" id="KW-0378">Hydrolase</keyword>
<dbReference type="GO" id="GO:0016787">
    <property type="term" value="F:hydrolase activity"/>
    <property type="evidence" value="ECO:0007669"/>
    <property type="project" value="UniProtKB-KW"/>
</dbReference>
<keyword evidence="6" id="KW-1185">Reference proteome</keyword>
<accession>A0A2I9CRX3</accession>